<dbReference type="EMBL" id="FOMQ01000011">
    <property type="protein sequence ID" value="SFD99710.1"/>
    <property type="molecule type" value="Genomic_DNA"/>
</dbReference>
<gene>
    <name evidence="3" type="ORF">SAMN04489710_11172</name>
</gene>
<evidence type="ECO:0000313" key="3">
    <source>
        <dbReference type="EMBL" id="SFD99710.1"/>
    </source>
</evidence>
<feature type="transmembrane region" description="Helical" evidence="2">
    <location>
        <begin position="26"/>
        <end position="43"/>
    </location>
</feature>
<dbReference type="OrthoDB" id="8689816at2"/>
<dbReference type="AlphaFoldDB" id="A0A1I1X2Z2"/>
<keyword evidence="2" id="KW-1133">Transmembrane helix</keyword>
<sequence>MYTLGLGILLVLLKYLEIGPVAQWSWWWVLSPFAVTAAWWAWADASGYSKRKAMEKMDQRRQDRINKHKEAMGVKPRRPR</sequence>
<reference evidence="4" key="1">
    <citation type="submission" date="2016-10" db="EMBL/GenBank/DDBJ databases">
        <authorList>
            <person name="Varghese N."/>
            <person name="Submissions S."/>
        </authorList>
    </citation>
    <scope>NUCLEOTIDE SEQUENCE [LARGE SCALE GENOMIC DNA]</scope>
    <source>
        <strain evidence="4">DSM 7481</strain>
    </source>
</reference>
<name>A0A1I1X2Z2_9BURK</name>
<evidence type="ECO:0000313" key="4">
    <source>
        <dbReference type="Proteomes" id="UP000199517"/>
    </source>
</evidence>
<dbReference type="Proteomes" id="UP000199517">
    <property type="component" value="Unassembled WGS sequence"/>
</dbReference>
<feature type="region of interest" description="Disordered" evidence="1">
    <location>
        <begin position="59"/>
        <end position="80"/>
    </location>
</feature>
<dbReference type="RefSeq" id="WP_092954361.1">
    <property type="nucleotide sequence ID" value="NZ_FOMQ01000011.1"/>
</dbReference>
<keyword evidence="4" id="KW-1185">Reference proteome</keyword>
<keyword evidence="2" id="KW-0472">Membrane</keyword>
<evidence type="ECO:0000256" key="2">
    <source>
        <dbReference type="SAM" id="Phobius"/>
    </source>
</evidence>
<evidence type="ECO:0000256" key="1">
    <source>
        <dbReference type="SAM" id="MobiDB-lite"/>
    </source>
</evidence>
<organism evidence="3 4">
    <name type="scientific">Paracidovorax konjaci</name>
    <dbReference type="NCBI Taxonomy" id="32040"/>
    <lineage>
        <taxon>Bacteria</taxon>
        <taxon>Pseudomonadati</taxon>
        <taxon>Pseudomonadota</taxon>
        <taxon>Betaproteobacteria</taxon>
        <taxon>Burkholderiales</taxon>
        <taxon>Comamonadaceae</taxon>
        <taxon>Paracidovorax</taxon>
    </lineage>
</organism>
<dbReference type="NCBIfam" id="TIGR04438">
    <property type="entry name" value="small_Trp_rich"/>
    <property type="match status" value="1"/>
</dbReference>
<keyword evidence="2" id="KW-0812">Transmembrane</keyword>
<dbReference type="STRING" id="32040.SAMN04489710_11172"/>
<proteinExistence type="predicted"/>
<protein>
    <submittedName>
        <fullName evidence="3">Small Trp-rich protein</fullName>
    </submittedName>
</protein>
<accession>A0A1I1X2Z2</accession>
<dbReference type="InterPro" id="IPR031044">
    <property type="entry name" value="Small_Trp_rich"/>
</dbReference>
<feature type="compositionally biased region" description="Basic and acidic residues" evidence="1">
    <location>
        <begin position="59"/>
        <end position="72"/>
    </location>
</feature>